<dbReference type="AlphaFoldDB" id="A0A0Q3QVG6"/>
<keyword evidence="6" id="KW-0564">Palmitate</keyword>
<keyword evidence="5" id="KW-0571">Peptide transport</keyword>
<proteinExistence type="inferred from homology"/>
<evidence type="ECO:0000256" key="5">
    <source>
        <dbReference type="ARBA" id="ARBA00022856"/>
    </source>
</evidence>
<evidence type="ECO:0000313" key="10">
    <source>
        <dbReference type="Proteomes" id="UP000050996"/>
    </source>
</evidence>
<feature type="domain" description="Solute-binding protein family 5" evidence="8">
    <location>
        <begin position="87"/>
        <end position="469"/>
    </location>
</feature>
<dbReference type="STRING" id="1637975.AN957_25740"/>
<evidence type="ECO:0000259" key="8">
    <source>
        <dbReference type="Pfam" id="PF00496"/>
    </source>
</evidence>
<dbReference type="PANTHER" id="PTHR30290:SF79">
    <property type="entry name" value="DIPEPTIDE-BINDING PROTEIN DPPE"/>
    <property type="match status" value="1"/>
</dbReference>
<dbReference type="GO" id="GO:0043190">
    <property type="term" value="C:ATP-binding cassette (ABC) transporter complex"/>
    <property type="evidence" value="ECO:0007669"/>
    <property type="project" value="InterPro"/>
</dbReference>
<dbReference type="InterPro" id="IPR000914">
    <property type="entry name" value="SBP_5_dom"/>
</dbReference>
<evidence type="ECO:0000256" key="2">
    <source>
        <dbReference type="ARBA" id="ARBA00005695"/>
    </source>
</evidence>
<evidence type="ECO:0000256" key="3">
    <source>
        <dbReference type="ARBA" id="ARBA00022448"/>
    </source>
</evidence>
<evidence type="ECO:0000256" key="6">
    <source>
        <dbReference type="ARBA" id="ARBA00023139"/>
    </source>
</evidence>
<dbReference type="Gene3D" id="3.10.105.10">
    <property type="entry name" value="Dipeptide-binding Protein, Domain 3"/>
    <property type="match status" value="1"/>
</dbReference>
<dbReference type="EMBL" id="LJIX01000006">
    <property type="protein sequence ID" value="KQL21624.1"/>
    <property type="molecule type" value="Genomic_DNA"/>
</dbReference>
<organism evidence="9 10">
    <name type="scientific">Cytobacillus solani</name>
    <dbReference type="NCBI Taxonomy" id="1637975"/>
    <lineage>
        <taxon>Bacteria</taxon>
        <taxon>Bacillati</taxon>
        <taxon>Bacillota</taxon>
        <taxon>Bacilli</taxon>
        <taxon>Bacillales</taxon>
        <taxon>Bacillaceae</taxon>
        <taxon>Cytobacillus</taxon>
    </lineage>
</organism>
<dbReference type="FunFam" id="3.90.76.10:FF:000001">
    <property type="entry name" value="Oligopeptide ABC transporter substrate-binding protein"/>
    <property type="match status" value="1"/>
</dbReference>
<keyword evidence="7" id="KW-0449">Lipoprotein</keyword>
<evidence type="ECO:0000256" key="1">
    <source>
        <dbReference type="ARBA" id="ARBA00004193"/>
    </source>
</evidence>
<accession>A0A0Q3QVG6</accession>
<keyword evidence="5" id="KW-0653">Protein transport</keyword>
<dbReference type="PROSITE" id="PS01040">
    <property type="entry name" value="SBP_BACTERIAL_5"/>
    <property type="match status" value="1"/>
</dbReference>
<dbReference type="GO" id="GO:0015833">
    <property type="term" value="P:peptide transport"/>
    <property type="evidence" value="ECO:0007669"/>
    <property type="project" value="UniProtKB-KW"/>
</dbReference>
<keyword evidence="3" id="KW-0813">Transport</keyword>
<evidence type="ECO:0000313" key="9">
    <source>
        <dbReference type="EMBL" id="KQL21624.1"/>
    </source>
</evidence>
<dbReference type="SUPFAM" id="SSF53850">
    <property type="entry name" value="Periplasmic binding protein-like II"/>
    <property type="match status" value="1"/>
</dbReference>
<keyword evidence="10" id="KW-1185">Reference proteome</keyword>
<dbReference type="PIRSF" id="PIRSF002741">
    <property type="entry name" value="MppA"/>
    <property type="match status" value="1"/>
</dbReference>
<comment type="subcellular location">
    <subcellularLocation>
        <location evidence="1">Cell membrane</location>
        <topology evidence="1">Lipid-anchor</topology>
    </subcellularLocation>
</comment>
<dbReference type="InterPro" id="IPR030678">
    <property type="entry name" value="Peptide/Ni-bd"/>
</dbReference>
<protein>
    <submittedName>
        <fullName evidence="9">ABC transporter substrate-binding protein</fullName>
    </submittedName>
</protein>
<dbReference type="InterPro" id="IPR023765">
    <property type="entry name" value="SBP_5_CS"/>
</dbReference>
<dbReference type="RefSeq" id="WP_053478424.1">
    <property type="nucleotide sequence ID" value="NZ_CP041305.1"/>
</dbReference>
<gene>
    <name evidence="9" type="ORF">AN957_25740</name>
</gene>
<keyword evidence="4" id="KW-0732">Signal</keyword>
<dbReference type="Gene3D" id="3.90.76.10">
    <property type="entry name" value="Dipeptide-binding Protein, Domain 1"/>
    <property type="match status" value="1"/>
</dbReference>
<dbReference type="GO" id="GO:1904680">
    <property type="term" value="F:peptide transmembrane transporter activity"/>
    <property type="evidence" value="ECO:0007669"/>
    <property type="project" value="TreeGrafter"/>
</dbReference>
<dbReference type="FunFam" id="3.10.105.10:FF:000001">
    <property type="entry name" value="Oligopeptide ABC transporter, oligopeptide-binding protein"/>
    <property type="match status" value="1"/>
</dbReference>
<dbReference type="Gene3D" id="3.40.190.10">
    <property type="entry name" value="Periplasmic binding protein-like II"/>
    <property type="match status" value="1"/>
</dbReference>
<dbReference type="GO" id="GO:0030288">
    <property type="term" value="C:outer membrane-bounded periplasmic space"/>
    <property type="evidence" value="ECO:0007669"/>
    <property type="project" value="UniProtKB-ARBA"/>
</dbReference>
<name>A0A0Q3QVG6_9BACI</name>
<dbReference type="PATRIC" id="fig|1637975.4.peg.5198"/>
<dbReference type="CDD" id="cd08504">
    <property type="entry name" value="PBP2_OppA"/>
    <property type="match status" value="1"/>
</dbReference>
<evidence type="ECO:0000256" key="4">
    <source>
        <dbReference type="ARBA" id="ARBA00022729"/>
    </source>
</evidence>
<dbReference type="PROSITE" id="PS51257">
    <property type="entry name" value="PROKAR_LIPOPROTEIN"/>
    <property type="match status" value="1"/>
</dbReference>
<comment type="caution">
    <text evidence="9">The sequence shown here is derived from an EMBL/GenBank/DDBJ whole genome shotgun (WGS) entry which is preliminary data.</text>
</comment>
<evidence type="ECO:0000256" key="7">
    <source>
        <dbReference type="ARBA" id="ARBA00023288"/>
    </source>
</evidence>
<comment type="similarity">
    <text evidence="2">Belongs to the bacterial solute-binding protein 5 family.</text>
</comment>
<sequence length="546" mass="61882">MKNQKWMVWIVLLIVFFLSACNSKESGSQAVGSEEGTEKNSQEQVLKVNNFTEPSSLNPSLATDVWSSNILLQTFEGLTRINQKGVPENAMAEEIAVSDDLLTYTFTLRDDAKWSNGDLLTMQDFEYAWKWVLNPENLSQYAYQLFYIKNAEAANKGEVSLDEVGVKAIDEKTLEVTLENPTPFFLELTAFYTYFPVNSKIAEGNPDWAKEASKSYTSNGPFKMMKWEHQNQVILEKNEHYWDKESVKLEKIEMVMLNDSNTELNMFNSDELHWAGAPTGSLPLEAIPALQQEGALEAAPTAGTYWYEFNLKKKPFNNVKIRKALSYAIDRQSIVDNITQSAEIPATAIVPNSMIPENETGYFKDGDIEQAKALLEEGLKEEGYSGVEELPVITLSYNTDPAQAKIAQAVQDMWKTNLGINVELSNKEWAVYYEGIINGDFEVARMGWTGDFNDPINFLEIFKTDAGNNHTGWMNKEYASLLDQSALETDPSKRKEIFKQAEAIIMDEMPVIPFYFKTSVYVKKDNLKGVYVSGLGNVQYKWAYFE</sequence>
<dbReference type="PANTHER" id="PTHR30290">
    <property type="entry name" value="PERIPLASMIC BINDING COMPONENT OF ABC TRANSPORTER"/>
    <property type="match status" value="1"/>
</dbReference>
<dbReference type="InterPro" id="IPR039424">
    <property type="entry name" value="SBP_5"/>
</dbReference>
<reference evidence="9 10" key="1">
    <citation type="submission" date="2015-09" db="EMBL/GenBank/DDBJ databases">
        <title>Genome sequencing project for genomic taxonomy and phylogenomics of Bacillus-like bacteria.</title>
        <authorList>
            <person name="Liu B."/>
            <person name="Wang J."/>
            <person name="Zhu Y."/>
            <person name="Liu G."/>
            <person name="Chen Q."/>
            <person name="Chen Z."/>
            <person name="Lan J."/>
            <person name="Che J."/>
            <person name="Ge C."/>
            <person name="Shi H."/>
            <person name="Pan Z."/>
            <person name="Liu X."/>
        </authorList>
    </citation>
    <scope>NUCLEOTIDE SEQUENCE [LARGE SCALE GENOMIC DNA]</scope>
    <source>
        <strain evidence="9 10">FJAT-18043</strain>
    </source>
</reference>
<dbReference type="Pfam" id="PF00496">
    <property type="entry name" value="SBP_bac_5"/>
    <property type="match status" value="1"/>
</dbReference>
<dbReference type="Proteomes" id="UP000050996">
    <property type="component" value="Unassembled WGS sequence"/>
</dbReference>